<dbReference type="EC" id="2.7.13.3" evidence="2"/>
<evidence type="ECO:0000256" key="3">
    <source>
        <dbReference type="ARBA" id="ARBA00022553"/>
    </source>
</evidence>
<evidence type="ECO:0000313" key="14">
    <source>
        <dbReference type="Proteomes" id="UP000234331"/>
    </source>
</evidence>
<comment type="catalytic activity">
    <reaction evidence="1">
        <text>ATP + protein L-histidine = ADP + protein N-phospho-L-histidine.</text>
        <dbReference type="EC" id="2.7.13.3"/>
    </reaction>
</comment>
<dbReference type="InterPro" id="IPR050482">
    <property type="entry name" value="Sensor_HK_TwoCompSys"/>
</dbReference>
<evidence type="ECO:0000256" key="4">
    <source>
        <dbReference type="ARBA" id="ARBA00022679"/>
    </source>
</evidence>
<dbReference type="InterPro" id="IPR036890">
    <property type="entry name" value="HATPase_C_sf"/>
</dbReference>
<feature type="region of interest" description="Disordered" evidence="9">
    <location>
        <begin position="268"/>
        <end position="298"/>
    </location>
</feature>
<evidence type="ECO:0000313" key="13">
    <source>
        <dbReference type="EMBL" id="SNQ48836.1"/>
    </source>
</evidence>
<keyword evidence="3" id="KW-0597">Phosphoprotein</keyword>
<dbReference type="SUPFAM" id="SSF55874">
    <property type="entry name" value="ATPase domain of HSP90 chaperone/DNA topoisomerase II/histidine kinase"/>
    <property type="match status" value="1"/>
</dbReference>
<dbReference type="GO" id="GO:0005524">
    <property type="term" value="F:ATP binding"/>
    <property type="evidence" value="ECO:0007669"/>
    <property type="project" value="UniProtKB-KW"/>
</dbReference>
<evidence type="ECO:0000259" key="12">
    <source>
        <dbReference type="Pfam" id="PF07730"/>
    </source>
</evidence>
<evidence type="ECO:0000256" key="8">
    <source>
        <dbReference type="ARBA" id="ARBA00023012"/>
    </source>
</evidence>
<dbReference type="EMBL" id="FZMO01000204">
    <property type="protein sequence ID" value="SNQ48836.1"/>
    <property type="molecule type" value="Genomic_DNA"/>
</dbReference>
<evidence type="ECO:0000256" key="5">
    <source>
        <dbReference type="ARBA" id="ARBA00022741"/>
    </source>
</evidence>
<keyword evidence="14" id="KW-1185">Reference proteome</keyword>
<dbReference type="GO" id="GO:0000155">
    <property type="term" value="F:phosphorelay sensor kinase activity"/>
    <property type="evidence" value="ECO:0007669"/>
    <property type="project" value="InterPro"/>
</dbReference>
<evidence type="ECO:0000256" key="10">
    <source>
        <dbReference type="SAM" id="Phobius"/>
    </source>
</evidence>
<dbReference type="CDD" id="cd16917">
    <property type="entry name" value="HATPase_UhpB-NarQ-NarX-like"/>
    <property type="match status" value="1"/>
</dbReference>
<evidence type="ECO:0000256" key="2">
    <source>
        <dbReference type="ARBA" id="ARBA00012438"/>
    </source>
</evidence>
<keyword evidence="4" id="KW-0808">Transferase</keyword>
<gene>
    <name evidence="13" type="ORF">FRACA_2820002</name>
</gene>
<proteinExistence type="predicted"/>
<keyword evidence="7" id="KW-0067">ATP-binding</keyword>
<accession>A0A2I2KT63</accession>
<evidence type="ECO:0000256" key="9">
    <source>
        <dbReference type="SAM" id="MobiDB-lite"/>
    </source>
</evidence>
<keyword evidence="5" id="KW-0547">Nucleotide-binding</keyword>
<dbReference type="Gene3D" id="1.20.5.1930">
    <property type="match status" value="1"/>
</dbReference>
<protein>
    <recommendedName>
        <fullName evidence="2">histidine kinase</fullName>
        <ecNumber evidence="2">2.7.13.3</ecNumber>
    </recommendedName>
</protein>
<dbReference type="Pfam" id="PF07730">
    <property type="entry name" value="HisKA_3"/>
    <property type="match status" value="1"/>
</dbReference>
<feature type="transmembrane region" description="Helical" evidence="10">
    <location>
        <begin position="135"/>
        <end position="155"/>
    </location>
</feature>
<feature type="domain" description="Signal transduction histidine kinase subgroup 3 dimerisation and phosphoacceptor" evidence="12">
    <location>
        <begin position="204"/>
        <end position="268"/>
    </location>
</feature>
<dbReference type="PANTHER" id="PTHR24421">
    <property type="entry name" value="NITRATE/NITRITE SENSOR PROTEIN NARX-RELATED"/>
    <property type="match status" value="1"/>
</dbReference>
<keyword evidence="6 13" id="KW-0418">Kinase</keyword>
<dbReference type="GO" id="GO:0046983">
    <property type="term" value="F:protein dimerization activity"/>
    <property type="evidence" value="ECO:0007669"/>
    <property type="project" value="InterPro"/>
</dbReference>
<sequence>MPGLGAGYRRGMAVDTAVRRVGQLSSRVRGVIRLRDVAALLATGLVVVGASHGAAHDQVPPARPLDALAFTLLALLAATVTLRRRSPLAMLAASALLLGTLLGAGYPHGPSFLPVVVASVSVGLRHELRVVWRAAAGATAVVLAGSALGAAQGYAPGRWEMAFQAVGAVLLCTVPALVGALARGSRAAAAQVKEEATRRRVEQERLRMAREVHDVVGHSLSVISLRAAVALHVLDRRPEQAQLALEAIRRASVDALGELRSTLALTRAGQDAGPAGDGPGADGTGGDGPGGGELGVRGTEIGGSAAAAGYPGAGRVPDGDPVEAPLTGLGRLPSLLREVRLCDVPVQLVTDGDSARLGELPVDVDLAAFRIIQESLTNVLRHAPRASTQVRVRLALAADRLCVDITDSPDPLLPAEPTAGSAQPAEVVGVVGVGEVTTSAGAGGCGGHGLTGLRERAAELGGTLTAGPVAGGWRVFAELPVPAAAVPVEARR</sequence>
<feature type="transmembrane region" description="Helical" evidence="10">
    <location>
        <begin position="37"/>
        <end position="55"/>
    </location>
</feature>
<name>A0A2I2KT63_9ACTN</name>
<dbReference type="PANTHER" id="PTHR24421:SF10">
    <property type="entry name" value="NITRATE_NITRITE SENSOR PROTEIN NARQ"/>
    <property type="match status" value="1"/>
</dbReference>
<dbReference type="Pfam" id="PF02518">
    <property type="entry name" value="HATPase_c"/>
    <property type="match status" value="1"/>
</dbReference>
<dbReference type="InterPro" id="IPR011712">
    <property type="entry name" value="Sig_transdc_His_kin_sub3_dim/P"/>
</dbReference>
<feature type="transmembrane region" description="Helical" evidence="10">
    <location>
        <begin position="161"/>
        <end position="182"/>
    </location>
</feature>
<keyword evidence="10" id="KW-1133">Transmembrane helix</keyword>
<organism evidence="13 14">
    <name type="scientific">Frankia canadensis</name>
    <dbReference type="NCBI Taxonomy" id="1836972"/>
    <lineage>
        <taxon>Bacteria</taxon>
        <taxon>Bacillati</taxon>
        <taxon>Actinomycetota</taxon>
        <taxon>Actinomycetes</taxon>
        <taxon>Frankiales</taxon>
        <taxon>Frankiaceae</taxon>
        <taxon>Frankia</taxon>
    </lineage>
</organism>
<keyword evidence="8" id="KW-0902">Two-component regulatory system</keyword>
<dbReference type="Proteomes" id="UP000234331">
    <property type="component" value="Unassembled WGS sequence"/>
</dbReference>
<evidence type="ECO:0000256" key="1">
    <source>
        <dbReference type="ARBA" id="ARBA00000085"/>
    </source>
</evidence>
<reference evidence="13 14" key="1">
    <citation type="submission" date="2017-06" db="EMBL/GenBank/DDBJ databases">
        <authorList>
            <person name="Kim H.J."/>
            <person name="Triplett B.A."/>
        </authorList>
    </citation>
    <scope>NUCLEOTIDE SEQUENCE [LARGE SCALE GENOMIC DNA]</scope>
    <source>
        <strain evidence="13">FRACA_ARgP5</strain>
    </source>
</reference>
<feature type="transmembrane region" description="Helical" evidence="10">
    <location>
        <begin position="88"/>
        <end position="106"/>
    </location>
</feature>
<keyword evidence="10" id="KW-0812">Transmembrane</keyword>
<feature type="transmembrane region" description="Helical" evidence="10">
    <location>
        <begin position="61"/>
        <end position="81"/>
    </location>
</feature>
<feature type="compositionally biased region" description="Gly residues" evidence="9">
    <location>
        <begin position="275"/>
        <end position="295"/>
    </location>
</feature>
<dbReference type="InterPro" id="IPR003594">
    <property type="entry name" value="HATPase_dom"/>
</dbReference>
<feature type="domain" description="Histidine kinase/HSP90-like ATPase" evidence="11">
    <location>
        <begin position="367"/>
        <end position="481"/>
    </location>
</feature>
<dbReference type="GO" id="GO:0016020">
    <property type="term" value="C:membrane"/>
    <property type="evidence" value="ECO:0007669"/>
    <property type="project" value="InterPro"/>
</dbReference>
<evidence type="ECO:0000256" key="6">
    <source>
        <dbReference type="ARBA" id="ARBA00022777"/>
    </source>
</evidence>
<evidence type="ECO:0000259" key="11">
    <source>
        <dbReference type="Pfam" id="PF02518"/>
    </source>
</evidence>
<dbReference type="AlphaFoldDB" id="A0A2I2KT63"/>
<evidence type="ECO:0000256" key="7">
    <source>
        <dbReference type="ARBA" id="ARBA00022840"/>
    </source>
</evidence>
<keyword evidence="10" id="KW-0472">Membrane</keyword>
<dbReference type="Gene3D" id="3.30.565.10">
    <property type="entry name" value="Histidine kinase-like ATPase, C-terminal domain"/>
    <property type="match status" value="1"/>
</dbReference>